<keyword evidence="2" id="KW-1185">Reference proteome</keyword>
<organism evidence="1 2">
    <name type="scientific">Dentiscutata heterogama</name>
    <dbReference type="NCBI Taxonomy" id="1316150"/>
    <lineage>
        <taxon>Eukaryota</taxon>
        <taxon>Fungi</taxon>
        <taxon>Fungi incertae sedis</taxon>
        <taxon>Mucoromycota</taxon>
        <taxon>Glomeromycotina</taxon>
        <taxon>Glomeromycetes</taxon>
        <taxon>Diversisporales</taxon>
        <taxon>Gigasporaceae</taxon>
        <taxon>Dentiscutata</taxon>
    </lineage>
</organism>
<comment type="caution">
    <text evidence="1">The sequence shown here is derived from an EMBL/GenBank/DDBJ whole genome shotgun (WGS) entry which is preliminary data.</text>
</comment>
<proteinExistence type="predicted"/>
<dbReference type="EMBL" id="CAJVPU010019390">
    <property type="protein sequence ID" value="CAG8671380.1"/>
    <property type="molecule type" value="Genomic_DNA"/>
</dbReference>
<evidence type="ECO:0000313" key="2">
    <source>
        <dbReference type="Proteomes" id="UP000789702"/>
    </source>
</evidence>
<gene>
    <name evidence="1" type="ORF">DHETER_LOCUS10199</name>
</gene>
<evidence type="ECO:0000313" key="1">
    <source>
        <dbReference type="EMBL" id="CAG8671380.1"/>
    </source>
</evidence>
<sequence length="70" mass="8386">MTFMMKRSLNPEDLAQIVELKLILDNDCRVSLMKQRMKKHMFVSNRTREPTWLLNSEHRLIKCYIDCGSK</sequence>
<feature type="non-terminal residue" evidence="1">
    <location>
        <position position="70"/>
    </location>
</feature>
<name>A0ACA9NTD8_9GLOM</name>
<protein>
    <submittedName>
        <fullName evidence="1">16333_t:CDS:1</fullName>
    </submittedName>
</protein>
<reference evidence="1" key="1">
    <citation type="submission" date="2021-06" db="EMBL/GenBank/DDBJ databases">
        <authorList>
            <person name="Kallberg Y."/>
            <person name="Tangrot J."/>
            <person name="Rosling A."/>
        </authorList>
    </citation>
    <scope>NUCLEOTIDE SEQUENCE</scope>
    <source>
        <strain evidence="1">IL203A</strain>
    </source>
</reference>
<dbReference type="Proteomes" id="UP000789702">
    <property type="component" value="Unassembled WGS sequence"/>
</dbReference>
<accession>A0ACA9NTD8</accession>